<organism evidence="3 4">
    <name type="scientific">Streptomyces davaonensis (strain DSM 101723 / JCM 4913 / KCC S-0913 / 768)</name>
    <dbReference type="NCBI Taxonomy" id="1214101"/>
    <lineage>
        <taxon>Bacteria</taxon>
        <taxon>Bacillati</taxon>
        <taxon>Actinomycetota</taxon>
        <taxon>Actinomycetes</taxon>
        <taxon>Kitasatosporales</taxon>
        <taxon>Streptomycetaceae</taxon>
        <taxon>Streptomyces</taxon>
    </lineage>
</organism>
<feature type="domain" description="Flavin reductase like" evidence="2">
    <location>
        <begin position="12"/>
        <end position="154"/>
    </location>
</feature>
<dbReference type="SMART" id="SM00903">
    <property type="entry name" value="Flavin_Reduct"/>
    <property type="match status" value="1"/>
</dbReference>
<keyword evidence="1" id="KW-0560">Oxidoreductase</keyword>
<sequence>MAVDSVAFRRALSHVATSVSVVTTFDDRGQPYGVTVGSLCSLSLTPPLVLFCLDRGGSAHAVVTAARRFGVHVLGAGQQPLARRFAARGEDRAAGLVRGELHGVPMVPGALATVVCSRHTVVEAGDHSVVIGLVEHADVTDGAPLLYYDRGYHTLFALGSGP</sequence>
<keyword evidence="4" id="KW-1185">Reference proteome</keyword>
<dbReference type="InterPro" id="IPR012349">
    <property type="entry name" value="Split_barrel_FMN-bd"/>
</dbReference>
<dbReference type="SUPFAM" id="SSF50475">
    <property type="entry name" value="FMN-binding split barrel"/>
    <property type="match status" value="1"/>
</dbReference>
<accession>K4R0I4</accession>
<dbReference type="eggNOG" id="COG1853">
    <property type="taxonomic scope" value="Bacteria"/>
</dbReference>
<evidence type="ECO:0000259" key="2">
    <source>
        <dbReference type="SMART" id="SM00903"/>
    </source>
</evidence>
<dbReference type="Gene3D" id="2.30.110.10">
    <property type="entry name" value="Electron Transport, Fmn-binding Protein, Chain A"/>
    <property type="match status" value="1"/>
</dbReference>
<dbReference type="PANTHER" id="PTHR30466">
    <property type="entry name" value="FLAVIN REDUCTASE"/>
    <property type="match status" value="1"/>
</dbReference>
<dbReference type="KEGG" id="sdv:BN159_2429"/>
<dbReference type="Pfam" id="PF01613">
    <property type="entry name" value="Flavin_Reduct"/>
    <property type="match status" value="1"/>
</dbReference>
<reference evidence="3 4" key="1">
    <citation type="journal article" date="2012" name="J. Bacteriol.">
        <title>Genome sequence of the bacterium Streptomyces davawensis JCM 4913 and heterologous production of the unique antibiotic roseoflavin.</title>
        <authorList>
            <person name="Jankowitsch F."/>
            <person name="Schwarz J."/>
            <person name="Ruckert C."/>
            <person name="Gust B."/>
            <person name="Szczepanowski R."/>
            <person name="Blom J."/>
            <person name="Pelzer S."/>
            <person name="Kalinowski J."/>
            <person name="Mack M."/>
        </authorList>
    </citation>
    <scope>NUCLEOTIDE SEQUENCE [LARGE SCALE GENOMIC DNA]</scope>
    <source>
        <strain evidence="4">DSM 101723 / JCM 4913 / KCC S-0913 / 768</strain>
    </source>
</reference>
<dbReference type="InterPro" id="IPR002563">
    <property type="entry name" value="Flavin_Rdtase-like_dom"/>
</dbReference>
<evidence type="ECO:0000313" key="4">
    <source>
        <dbReference type="Proteomes" id="UP000008043"/>
    </source>
</evidence>
<proteinExistence type="predicted"/>
<protein>
    <recommendedName>
        <fullName evidence="2">Flavin reductase like domain-containing protein</fullName>
    </recommendedName>
</protein>
<dbReference type="Proteomes" id="UP000008043">
    <property type="component" value="Chromosome"/>
</dbReference>
<dbReference type="GO" id="GO:0010181">
    <property type="term" value="F:FMN binding"/>
    <property type="evidence" value="ECO:0007669"/>
    <property type="project" value="InterPro"/>
</dbReference>
<gene>
    <name evidence="3" type="ORF">BN159_2429</name>
</gene>
<dbReference type="EMBL" id="HE971709">
    <property type="protein sequence ID" value="CCK26808.1"/>
    <property type="molecule type" value="Genomic_DNA"/>
</dbReference>
<dbReference type="OrthoDB" id="3677205at2"/>
<dbReference type="RefSeq" id="WP_015657202.1">
    <property type="nucleotide sequence ID" value="NC_020504.1"/>
</dbReference>
<dbReference type="GO" id="GO:0042602">
    <property type="term" value="F:riboflavin reductase (NADPH) activity"/>
    <property type="evidence" value="ECO:0007669"/>
    <property type="project" value="TreeGrafter"/>
</dbReference>
<dbReference type="PANTHER" id="PTHR30466:SF1">
    <property type="entry name" value="FMN REDUCTASE (NADH) RUTF"/>
    <property type="match status" value="1"/>
</dbReference>
<dbReference type="PATRIC" id="fig|1214101.3.peg.2465"/>
<name>K4R0I4_STRDJ</name>
<evidence type="ECO:0000313" key="3">
    <source>
        <dbReference type="EMBL" id="CCK26808.1"/>
    </source>
</evidence>
<dbReference type="AlphaFoldDB" id="K4R0I4"/>
<dbReference type="InterPro" id="IPR050268">
    <property type="entry name" value="NADH-dep_flavin_reductase"/>
</dbReference>
<evidence type="ECO:0000256" key="1">
    <source>
        <dbReference type="ARBA" id="ARBA00023002"/>
    </source>
</evidence>
<dbReference type="STRING" id="1214101.BN159_2429"/>
<dbReference type="HOGENOM" id="CLU_059021_1_4_11"/>